<dbReference type="RefSeq" id="WP_150416668.1">
    <property type="nucleotide sequence ID" value="NZ_VYQF01000010.1"/>
</dbReference>
<evidence type="ECO:0000256" key="1">
    <source>
        <dbReference type="SAM" id="SignalP"/>
    </source>
</evidence>
<feature type="signal peptide" evidence="1">
    <location>
        <begin position="1"/>
        <end position="24"/>
    </location>
</feature>
<dbReference type="AlphaFoldDB" id="A0A5J5ICU5"/>
<keyword evidence="3" id="KW-1185">Reference proteome</keyword>
<dbReference type="Gene3D" id="3.10.450.360">
    <property type="match status" value="1"/>
</dbReference>
<feature type="chain" id="PRO_5023938103" description="Beta-lactamase-inhibitor-like PepSY-like domain-containing protein" evidence="1">
    <location>
        <begin position="25"/>
        <end position="184"/>
    </location>
</feature>
<reference evidence="2 3" key="1">
    <citation type="submission" date="2019-09" db="EMBL/GenBank/DDBJ databases">
        <title>Draft genome sequence of Ginsengibacter sp. BR5-29.</title>
        <authorList>
            <person name="Im W.-T."/>
        </authorList>
    </citation>
    <scope>NUCLEOTIDE SEQUENCE [LARGE SCALE GENOMIC DNA]</scope>
    <source>
        <strain evidence="2 3">BR5-29</strain>
    </source>
</reference>
<protein>
    <recommendedName>
        <fullName evidence="4">Beta-lactamase-inhibitor-like PepSY-like domain-containing protein</fullName>
    </recommendedName>
</protein>
<gene>
    <name evidence="2" type="ORF">FW778_20005</name>
</gene>
<dbReference type="EMBL" id="VYQF01000010">
    <property type="protein sequence ID" value="KAA9035841.1"/>
    <property type="molecule type" value="Genomic_DNA"/>
</dbReference>
<evidence type="ECO:0000313" key="3">
    <source>
        <dbReference type="Proteomes" id="UP000326903"/>
    </source>
</evidence>
<sequence>MKTTIIRHLLLAGAASLIAFSSFSQVNTTRQTAYTAESADAVNMAHLKPDLSGLKNYISDEKTERKILQYFTTPFDDAVNITWVKVDDNVLAEFTVGNIKTRSLFDKKGNLVYSIDYSDEKLLPRHYKQMIHSDYAGYKINQVARVNEALREIWVVKLEAPDKFATVRIENDQPEEVEKFKKLR</sequence>
<dbReference type="Proteomes" id="UP000326903">
    <property type="component" value="Unassembled WGS sequence"/>
</dbReference>
<organism evidence="2 3">
    <name type="scientific">Ginsengibacter hankyongi</name>
    <dbReference type="NCBI Taxonomy" id="2607284"/>
    <lineage>
        <taxon>Bacteria</taxon>
        <taxon>Pseudomonadati</taxon>
        <taxon>Bacteroidota</taxon>
        <taxon>Chitinophagia</taxon>
        <taxon>Chitinophagales</taxon>
        <taxon>Chitinophagaceae</taxon>
        <taxon>Ginsengibacter</taxon>
    </lineage>
</organism>
<name>A0A5J5ICU5_9BACT</name>
<evidence type="ECO:0008006" key="4">
    <source>
        <dbReference type="Google" id="ProtNLM"/>
    </source>
</evidence>
<evidence type="ECO:0000313" key="2">
    <source>
        <dbReference type="EMBL" id="KAA9035841.1"/>
    </source>
</evidence>
<keyword evidence="1" id="KW-0732">Signal</keyword>
<dbReference type="SUPFAM" id="SSF160574">
    <property type="entry name" value="BT0923-like"/>
    <property type="match status" value="1"/>
</dbReference>
<accession>A0A5J5ICU5</accession>
<proteinExistence type="predicted"/>
<comment type="caution">
    <text evidence="2">The sequence shown here is derived from an EMBL/GenBank/DDBJ whole genome shotgun (WGS) entry which is preliminary data.</text>
</comment>